<dbReference type="PATRIC" id="fig|1502723.3.peg.200"/>
<proteinExistence type="predicted"/>
<reference evidence="1 2" key="2">
    <citation type="journal article" date="2016" name="Genome Announc.">
        <title>Permanent Draft Genome Sequences for Two Variants of Frankia sp. Strain CpI1, the First Frankia Strain Isolated from Root Nodules of Comptonia peregrina.</title>
        <authorList>
            <person name="Oshone R."/>
            <person name="Hurst S.G.IV."/>
            <person name="Abebe-Akele F."/>
            <person name="Simpson S."/>
            <person name="Morris K."/>
            <person name="Thomas W.K."/>
            <person name="Tisa L.S."/>
        </authorList>
    </citation>
    <scope>NUCLEOTIDE SEQUENCE [LARGE SCALE GENOMIC DNA]</scope>
    <source>
        <strain evidence="2">CpI1-S</strain>
    </source>
</reference>
<accession>A0A0D8BN71</accession>
<dbReference type="EMBL" id="JYFN01000001">
    <property type="protein sequence ID" value="KJE25565.1"/>
    <property type="molecule type" value="Genomic_DNA"/>
</dbReference>
<keyword evidence="2" id="KW-1185">Reference proteome</keyword>
<dbReference type="OrthoDB" id="194758at2"/>
<dbReference type="Proteomes" id="UP000032545">
    <property type="component" value="Unassembled WGS sequence"/>
</dbReference>
<evidence type="ECO:0000313" key="1">
    <source>
        <dbReference type="EMBL" id="KJE25565.1"/>
    </source>
</evidence>
<organism evidence="1 2">
    <name type="scientific">Frankia torreyi</name>
    <dbReference type="NCBI Taxonomy" id="1856"/>
    <lineage>
        <taxon>Bacteria</taxon>
        <taxon>Bacillati</taxon>
        <taxon>Actinomycetota</taxon>
        <taxon>Actinomycetes</taxon>
        <taxon>Frankiales</taxon>
        <taxon>Frankiaceae</taxon>
        <taxon>Frankia</taxon>
    </lineage>
</organism>
<reference evidence="2" key="1">
    <citation type="submission" date="2015-02" db="EMBL/GenBank/DDBJ databases">
        <title>Draft Genome of Frankia sp. CpI1-S.</title>
        <authorList>
            <person name="Oshone R.T."/>
            <person name="Ngom M."/>
            <person name="Ghodhbane-Gtari F."/>
            <person name="Gtari M."/>
            <person name="Morris K."/>
            <person name="Thomas K."/>
            <person name="Sen A."/>
            <person name="Tisa L.S."/>
        </authorList>
    </citation>
    <scope>NUCLEOTIDE SEQUENCE [LARGE SCALE GENOMIC DNA]</scope>
    <source>
        <strain evidence="2">CpI1-S</strain>
    </source>
</reference>
<dbReference type="RefSeq" id="WP_044882983.1">
    <property type="nucleotide sequence ID" value="NZ_JYFN01000001.1"/>
</dbReference>
<gene>
    <name evidence="1" type="ORF">FF36_00181</name>
</gene>
<sequence>MAPPPQPGPRELLPLAQVLAELGDERGPLARSTFDDWRARGAAPKVIKLPNGQLRIDRADLNAWLDSRTQDPAV</sequence>
<name>A0A0D8BN71_9ACTN</name>
<protein>
    <submittedName>
        <fullName evidence="1">Transcriptional regulator, AlpA family</fullName>
    </submittedName>
</protein>
<dbReference type="AlphaFoldDB" id="A0A0D8BN71"/>
<evidence type="ECO:0000313" key="2">
    <source>
        <dbReference type="Proteomes" id="UP000032545"/>
    </source>
</evidence>
<comment type="caution">
    <text evidence="1">The sequence shown here is derived from an EMBL/GenBank/DDBJ whole genome shotgun (WGS) entry which is preliminary data.</text>
</comment>